<organism evidence="1 2">
    <name type="scientific">Burkholderia phage BcepF1</name>
    <dbReference type="NCBI Taxonomy" id="2886897"/>
    <lineage>
        <taxon>Viruses</taxon>
        <taxon>Duplodnaviria</taxon>
        <taxon>Heunggongvirae</taxon>
        <taxon>Uroviricota</taxon>
        <taxon>Caudoviricetes</taxon>
        <taxon>Lindbergviridae</taxon>
        <taxon>Bcepfunavirus</taxon>
        <taxon>Bcepfunavirus bcepF1</taxon>
    </lineage>
</organism>
<name>A1YZZ7_9CAUD</name>
<dbReference type="KEGG" id="vg:4818294"/>
<accession>A1YZZ7</accession>
<reference evidence="1 2" key="1">
    <citation type="submission" date="2006-12" db="EMBL/GenBank/DDBJ databases">
        <title>Genomic analysis of Burkholderia ambifaria phage BcepF1, a member of the Bcep781- like phage supergroup.</title>
        <authorList>
            <person name="Summer E.J."/>
            <person name="Robinson S."/>
            <person name="Haines C."/>
            <person name="Adams B."/>
            <person name="Daggett M."/>
            <person name="Landua J."/>
            <person name="Swanson S."/>
            <person name="Vorndam W."/>
            <person name="Morrison W."/>
            <person name="Nail K."/>
            <person name="Gonzalez C."/>
            <person name="Young R."/>
        </authorList>
    </citation>
    <scope>NUCLEOTIDE SEQUENCE [LARGE SCALE GENOMIC DNA]</scope>
</reference>
<proteinExistence type="predicted"/>
<evidence type="ECO:0000313" key="2">
    <source>
        <dbReference type="Proteomes" id="UP000001793"/>
    </source>
</evidence>
<dbReference type="EMBL" id="EF153632">
    <property type="protein sequence ID" value="ABL96824.1"/>
    <property type="molecule type" value="Genomic_DNA"/>
</dbReference>
<dbReference type="GeneID" id="4818294"/>
<sequence>MFKWKKRRFRWLPRLSNENIEIAADIAFKSSSGLTKVAFLKGAIIALITGLSQLNPDYVEALVEEATKIISTH</sequence>
<protein>
    <submittedName>
        <fullName evidence="1">Uncharacterized protein</fullName>
    </submittedName>
</protein>
<gene>
    <name evidence="1" type="ORF">BcepF1.093</name>
</gene>
<keyword evidence="2" id="KW-1185">Reference proteome</keyword>
<dbReference type="Proteomes" id="UP000001793">
    <property type="component" value="Segment"/>
</dbReference>
<dbReference type="RefSeq" id="YP_001039777.1">
    <property type="nucleotide sequence ID" value="NC_009015.1"/>
</dbReference>
<evidence type="ECO:0000313" key="1">
    <source>
        <dbReference type="EMBL" id="ABL96824.1"/>
    </source>
</evidence>